<feature type="chain" id="PRO_5005250067" evidence="2">
    <location>
        <begin position="19"/>
        <end position="94"/>
    </location>
</feature>
<evidence type="ECO:0000313" key="4">
    <source>
        <dbReference type="Proteomes" id="UP000035963"/>
    </source>
</evidence>
<reference evidence="3 4" key="1">
    <citation type="journal article" date="2015" name="Genome Announc.">
        <title>Draft Genome Sequence of Burkholderia sp. Strain PML1(12), an Ectomycorrhizosphere-Inhabiting Bacterium with Effective Mineral-Weathering Ability.</title>
        <authorList>
            <person name="Uroz S."/>
            <person name="Oger P."/>
        </authorList>
    </citation>
    <scope>NUCLEOTIDE SEQUENCE [LARGE SCALE GENOMIC DNA]</scope>
    <source>
        <strain evidence="4">PML1(12)</strain>
    </source>
</reference>
<gene>
    <name evidence="3" type="ORF">EOS_09745</name>
</gene>
<dbReference type="Proteomes" id="UP000035963">
    <property type="component" value="Unassembled WGS sequence"/>
</dbReference>
<feature type="compositionally biased region" description="Polar residues" evidence="1">
    <location>
        <begin position="54"/>
        <end position="63"/>
    </location>
</feature>
<feature type="signal peptide" evidence="2">
    <location>
        <begin position="1"/>
        <end position="18"/>
    </location>
</feature>
<dbReference type="EMBL" id="AEJF01000070">
    <property type="protein sequence ID" value="KLU26412.1"/>
    <property type="molecule type" value="Genomic_DNA"/>
</dbReference>
<comment type="caution">
    <text evidence="3">The sequence shown here is derived from an EMBL/GenBank/DDBJ whole genome shotgun (WGS) entry which is preliminary data.</text>
</comment>
<evidence type="ECO:0000256" key="2">
    <source>
        <dbReference type="SAM" id="SignalP"/>
    </source>
</evidence>
<protein>
    <submittedName>
        <fullName evidence="3">Uncharacterized protein</fullName>
    </submittedName>
</protein>
<dbReference type="PATRIC" id="fig|908627.4.peg.2155"/>
<feature type="region of interest" description="Disordered" evidence="1">
    <location>
        <begin position="54"/>
        <end position="74"/>
    </location>
</feature>
<evidence type="ECO:0000313" key="3">
    <source>
        <dbReference type="EMBL" id="KLU26412.1"/>
    </source>
</evidence>
<dbReference type="AlphaFoldDB" id="A0A0J1D0X4"/>
<keyword evidence="2" id="KW-0732">Signal</keyword>
<evidence type="ECO:0000256" key="1">
    <source>
        <dbReference type="SAM" id="MobiDB-lite"/>
    </source>
</evidence>
<name>A0A0J1D0X4_9BURK</name>
<accession>A0A0J1D0X4</accession>
<proteinExistence type="predicted"/>
<organism evidence="3 4">
    <name type="scientific">Caballeronia mineralivorans PML1(12)</name>
    <dbReference type="NCBI Taxonomy" id="908627"/>
    <lineage>
        <taxon>Bacteria</taxon>
        <taxon>Pseudomonadati</taxon>
        <taxon>Pseudomonadota</taxon>
        <taxon>Betaproteobacteria</taxon>
        <taxon>Burkholderiales</taxon>
        <taxon>Burkholderiaceae</taxon>
        <taxon>Caballeronia</taxon>
    </lineage>
</organism>
<sequence>MRMLALLACVVFSTNAFAECTTTATGRTVCNNGQQAGGYNRNTGTAWTSEKNQNGVATTQTSKGGEAKTKNGKGIYKSPTGKTCMKTANNHGCN</sequence>
<keyword evidence="4" id="KW-1185">Reference proteome</keyword>